<feature type="non-terminal residue" evidence="2">
    <location>
        <position position="1"/>
    </location>
</feature>
<dbReference type="PANTHER" id="PTHR33240">
    <property type="entry name" value="OS08G0508500 PROTEIN"/>
    <property type="match status" value="1"/>
</dbReference>
<feature type="region of interest" description="Disordered" evidence="1">
    <location>
        <begin position="35"/>
        <end position="71"/>
    </location>
</feature>
<name>A0A371F1I9_MUCPR</name>
<accession>A0A371F1I9</accession>
<dbReference type="InterPro" id="IPR021109">
    <property type="entry name" value="Peptidase_aspartic_dom_sf"/>
</dbReference>
<dbReference type="AlphaFoldDB" id="A0A371F1I9"/>
<evidence type="ECO:0000313" key="2">
    <source>
        <dbReference type="EMBL" id="RDX72158.1"/>
    </source>
</evidence>
<evidence type="ECO:0000256" key="1">
    <source>
        <dbReference type="SAM" id="MobiDB-lite"/>
    </source>
</evidence>
<reference evidence="2" key="1">
    <citation type="submission" date="2018-05" db="EMBL/GenBank/DDBJ databases">
        <title>Draft genome of Mucuna pruriens seed.</title>
        <authorList>
            <person name="Nnadi N.E."/>
            <person name="Vos R."/>
            <person name="Hasami M.H."/>
            <person name="Devisetty U.K."/>
            <person name="Aguiy J.C."/>
        </authorList>
    </citation>
    <scope>NUCLEOTIDE SEQUENCE [LARGE SCALE GENOMIC DNA]</scope>
    <source>
        <strain evidence="2">JCA_2017</strain>
    </source>
</reference>
<keyword evidence="3" id="KW-1185">Reference proteome</keyword>
<dbReference type="PANTHER" id="PTHR33240:SF15">
    <property type="entry name" value="GAG-PRO-LIKE PROTEIN"/>
    <property type="match status" value="1"/>
</dbReference>
<protein>
    <submittedName>
        <fullName evidence="2">Uncharacterized protein</fullName>
    </submittedName>
</protein>
<dbReference type="EMBL" id="QJKJ01011036">
    <property type="protein sequence ID" value="RDX72158.1"/>
    <property type="molecule type" value="Genomic_DNA"/>
</dbReference>
<proteinExistence type="predicted"/>
<gene>
    <name evidence="2" type="ORF">CR513_48392</name>
</gene>
<organism evidence="2 3">
    <name type="scientific">Mucuna pruriens</name>
    <name type="common">Velvet bean</name>
    <name type="synonym">Dolichos pruriens</name>
    <dbReference type="NCBI Taxonomy" id="157652"/>
    <lineage>
        <taxon>Eukaryota</taxon>
        <taxon>Viridiplantae</taxon>
        <taxon>Streptophyta</taxon>
        <taxon>Embryophyta</taxon>
        <taxon>Tracheophyta</taxon>
        <taxon>Spermatophyta</taxon>
        <taxon>Magnoliopsida</taxon>
        <taxon>eudicotyledons</taxon>
        <taxon>Gunneridae</taxon>
        <taxon>Pentapetalae</taxon>
        <taxon>rosids</taxon>
        <taxon>fabids</taxon>
        <taxon>Fabales</taxon>
        <taxon>Fabaceae</taxon>
        <taxon>Papilionoideae</taxon>
        <taxon>50 kb inversion clade</taxon>
        <taxon>NPAAA clade</taxon>
        <taxon>indigoferoid/millettioid clade</taxon>
        <taxon>Phaseoleae</taxon>
        <taxon>Mucuna</taxon>
    </lineage>
</organism>
<comment type="caution">
    <text evidence="2">The sequence shown here is derived from an EMBL/GenBank/DDBJ whole genome shotgun (WGS) entry which is preliminary data.</text>
</comment>
<evidence type="ECO:0000313" key="3">
    <source>
        <dbReference type="Proteomes" id="UP000257109"/>
    </source>
</evidence>
<dbReference type="Gene3D" id="2.40.70.10">
    <property type="entry name" value="Acid Proteases"/>
    <property type="match status" value="1"/>
</dbReference>
<sequence>MTGAIFIALLTIQQKDVGPYEPNLKDWFKRAASTSTSISRHQRPKGEVRRAGGKVKGIGPKSRSQSRENIHRQHRGTIATISGGTREVWPTMSRPVEIGEVQVILIGANTTPLGRRQSRLVITFDDRDLKLGTPIQDELMVISVVAAEYKVERVLIDQGSSANILYWSAFQKMGLRSLNESQGTLYGFAGECVPIKITVEIETIFREGETVRVIPVLYTMIDAETSYNIIIGRLTLNKLGAVVSTYHLCMKFLVGRRVGSIWVDSQLARRCYEDSLKIGSSTPTLTVNALNFDLDPRCVYEGERLHPAEDVKNV</sequence>
<dbReference type="Proteomes" id="UP000257109">
    <property type="component" value="Unassembled WGS sequence"/>
</dbReference>